<dbReference type="EMBL" id="LSYU01000077">
    <property type="protein sequence ID" value="KXX63823.1"/>
    <property type="molecule type" value="Genomic_DNA"/>
</dbReference>
<organism evidence="4 5">
    <name type="scientific">Marichromatium gracile</name>
    <name type="common">Chromatium gracile</name>
    <dbReference type="NCBI Taxonomy" id="1048"/>
    <lineage>
        <taxon>Bacteria</taxon>
        <taxon>Pseudomonadati</taxon>
        <taxon>Pseudomonadota</taxon>
        <taxon>Gammaproteobacteria</taxon>
        <taxon>Chromatiales</taxon>
        <taxon>Chromatiaceae</taxon>
        <taxon>Marichromatium</taxon>
    </lineage>
</organism>
<feature type="repeat" description="ANK" evidence="3">
    <location>
        <begin position="54"/>
        <end position="86"/>
    </location>
</feature>
<dbReference type="Proteomes" id="UP000075766">
    <property type="component" value="Unassembled WGS sequence"/>
</dbReference>
<gene>
    <name evidence="4" type="ORF">AY586_03880</name>
</gene>
<dbReference type="Gene3D" id="1.25.40.20">
    <property type="entry name" value="Ankyrin repeat-containing domain"/>
    <property type="match status" value="2"/>
</dbReference>
<comment type="caution">
    <text evidence="4">The sequence shown here is derived from an EMBL/GenBank/DDBJ whole genome shotgun (WGS) entry which is preliminary data.</text>
</comment>
<dbReference type="SUPFAM" id="SSF48403">
    <property type="entry name" value="Ankyrin repeat"/>
    <property type="match status" value="1"/>
</dbReference>
<dbReference type="SMART" id="SM00248">
    <property type="entry name" value="ANK"/>
    <property type="match status" value="3"/>
</dbReference>
<accession>A0ABR5VDN1</accession>
<dbReference type="PROSITE" id="PS50297">
    <property type="entry name" value="ANK_REP_REGION"/>
    <property type="match status" value="2"/>
</dbReference>
<keyword evidence="2 3" id="KW-0040">ANK repeat</keyword>
<reference evidence="4 5" key="1">
    <citation type="submission" date="2016-02" db="EMBL/GenBank/DDBJ databases">
        <title>Genome sequence of Marichromatium gracile YL-28, a purple sulfur bacterium.</title>
        <authorList>
            <person name="Zhao C."/>
            <person name="Hong X."/>
            <person name="Chen S."/>
            <person name="Yang S."/>
        </authorList>
    </citation>
    <scope>NUCLEOTIDE SEQUENCE [LARGE SCALE GENOMIC DNA]</scope>
    <source>
        <strain evidence="4 5">YL28</strain>
    </source>
</reference>
<feature type="repeat" description="ANK" evidence="3">
    <location>
        <begin position="150"/>
        <end position="182"/>
    </location>
</feature>
<evidence type="ECO:0000256" key="1">
    <source>
        <dbReference type="ARBA" id="ARBA00022737"/>
    </source>
</evidence>
<dbReference type="Pfam" id="PF12796">
    <property type="entry name" value="Ank_2"/>
    <property type="match status" value="2"/>
</dbReference>
<dbReference type="PANTHER" id="PTHR24171:SF9">
    <property type="entry name" value="ANKYRIN REPEAT DOMAIN-CONTAINING PROTEIN 39"/>
    <property type="match status" value="1"/>
</dbReference>
<keyword evidence="1" id="KW-0677">Repeat</keyword>
<dbReference type="InterPro" id="IPR002110">
    <property type="entry name" value="Ankyrin_rpt"/>
</dbReference>
<keyword evidence="5" id="KW-1185">Reference proteome</keyword>
<evidence type="ECO:0000313" key="5">
    <source>
        <dbReference type="Proteomes" id="UP000075766"/>
    </source>
</evidence>
<dbReference type="RefSeq" id="WP_062276695.1">
    <property type="nucleotide sequence ID" value="NZ_LSYU01000077.1"/>
</dbReference>
<dbReference type="PROSITE" id="PS51257">
    <property type="entry name" value="PROKAR_LIPOPROTEIN"/>
    <property type="match status" value="1"/>
</dbReference>
<evidence type="ECO:0008006" key="6">
    <source>
        <dbReference type="Google" id="ProtNLM"/>
    </source>
</evidence>
<name>A0ABR5VDN1_MARGR</name>
<dbReference type="PANTHER" id="PTHR24171">
    <property type="entry name" value="ANKYRIN REPEAT DOMAIN-CONTAINING PROTEIN 39-RELATED"/>
    <property type="match status" value="1"/>
</dbReference>
<evidence type="ECO:0000256" key="3">
    <source>
        <dbReference type="PROSITE-ProRule" id="PRU00023"/>
    </source>
</evidence>
<dbReference type="PROSITE" id="PS50088">
    <property type="entry name" value="ANK_REPEAT"/>
    <property type="match status" value="2"/>
</dbReference>
<sequence length="216" mass="23407">MHRLLPILFVAVLSACSEPPPPTLNLFRALEIGDLDQVKRHLYWEDAIDRPDSAGDYPLHIVARTNRVSIGRALLEHGADPERRNGADQTPLEVALANGKILFAQMLIEAGATFDPQRLLLEQAATGNADRDVHTFLLEQGAVIDQPDAQGRTALHLAIAGGHLDAVSRLIDNGADVNRVDGKGRLPLELARQPGIGPDAGTIERLLLRNGARANR</sequence>
<evidence type="ECO:0000313" key="4">
    <source>
        <dbReference type="EMBL" id="KXX63823.1"/>
    </source>
</evidence>
<dbReference type="PRINTS" id="PR01415">
    <property type="entry name" value="ANKYRIN"/>
</dbReference>
<evidence type="ECO:0000256" key="2">
    <source>
        <dbReference type="ARBA" id="ARBA00023043"/>
    </source>
</evidence>
<proteinExistence type="predicted"/>
<dbReference type="InterPro" id="IPR036770">
    <property type="entry name" value="Ankyrin_rpt-contain_sf"/>
</dbReference>
<protein>
    <recommendedName>
        <fullName evidence="6">Ankyrin repeat protein</fullName>
    </recommendedName>
</protein>